<dbReference type="RefSeq" id="WP_172246609.1">
    <property type="nucleotide sequence ID" value="NZ_BMDD01000006.1"/>
</dbReference>
<dbReference type="PANTHER" id="PTHR33744">
    <property type="entry name" value="CARBOHYDRATE DIACID REGULATOR"/>
    <property type="match status" value="1"/>
</dbReference>
<dbReference type="EMBL" id="BMDD01000006">
    <property type="protein sequence ID" value="GGH86013.1"/>
    <property type="molecule type" value="Genomic_DNA"/>
</dbReference>
<gene>
    <name evidence="3" type="ORF">GCM10007362_44790</name>
</gene>
<dbReference type="PANTHER" id="PTHR33744:SF15">
    <property type="entry name" value="CARBOHYDRATE DIACID REGULATOR"/>
    <property type="match status" value="1"/>
</dbReference>
<dbReference type="Proteomes" id="UP000605427">
    <property type="component" value="Unassembled WGS sequence"/>
</dbReference>
<reference evidence="4" key="1">
    <citation type="journal article" date="2019" name="Int. J. Syst. Evol. Microbiol.">
        <title>The Global Catalogue of Microorganisms (GCM) 10K type strain sequencing project: providing services to taxonomists for standard genome sequencing and annotation.</title>
        <authorList>
            <consortium name="The Broad Institute Genomics Platform"/>
            <consortium name="The Broad Institute Genome Sequencing Center for Infectious Disease"/>
            <person name="Wu L."/>
            <person name="Ma J."/>
        </authorList>
    </citation>
    <scope>NUCLEOTIDE SEQUENCE [LARGE SCALE GENOMIC DNA]</scope>
    <source>
        <strain evidence="4">CCM 8702</strain>
    </source>
</reference>
<comment type="caution">
    <text evidence="3">The sequence shown here is derived from an EMBL/GenBank/DDBJ whole genome shotgun (WGS) entry which is preliminary data.</text>
</comment>
<sequence length="342" mass="38241">MFQLSEKQAQEIVDKMMQDIPYNINIMNDRGVIIGSGNRERIGTVHDAAVRALATGRMVEVLEEGKFEKKGTNEPIVIGDTRVGVIGISGEPDEVRPFCNIVRTTVSLLVEQKTALETLAHEENRRSAFIRMLLEHRGAYTQKIRKEAAGYGLDLALRTQVLYVTGFEAENDASALLLRFPAFRLEEGVHLVLIQEDASAEKLAESLLHVQPHIRIAIGQQEESIADSFLQARSALHVQAALKPSANLIRFHEVSFLAGLAQVDTGPRLRATAKLADHPDLLDTLRIFVEQDGSMSGTAERLAIHRNTLQYRLKRIAELTGRDPRKVLELFQLVHDLLAEYR</sequence>
<dbReference type="InterPro" id="IPR051448">
    <property type="entry name" value="CdaR-like_regulators"/>
</dbReference>
<organism evidence="3 4">
    <name type="scientific">Saccharibacillus endophyticus</name>
    <dbReference type="NCBI Taxonomy" id="2060666"/>
    <lineage>
        <taxon>Bacteria</taxon>
        <taxon>Bacillati</taxon>
        <taxon>Bacillota</taxon>
        <taxon>Bacilli</taxon>
        <taxon>Bacillales</taxon>
        <taxon>Paenibacillaceae</taxon>
        <taxon>Saccharibacillus</taxon>
    </lineage>
</organism>
<evidence type="ECO:0000313" key="3">
    <source>
        <dbReference type="EMBL" id="GGH86013.1"/>
    </source>
</evidence>
<feature type="domain" description="Putative sugar diacid recognition" evidence="1">
    <location>
        <begin position="4"/>
        <end position="131"/>
    </location>
</feature>
<dbReference type="Pfam" id="PF05651">
    <property type="entry name" value="Diacid_rec"/>
    <property type="match status" value="1"/>
</dbReference>
<dbReference type="InterPro" id="IPR025736">
    <property type="entry name" value="PucR_C-HTH_dom"/>
</dbReference>
<accession>A0ABQ2A884</accession>
<protein>
    <submittedName>
        <fullName evidence="3">Transcriptional regulator</fullName>
    </submittedName>
</protein>
<keyword evidence="4" id="KW-1185">Reference proteome</keyword>
<dbReference type="InterPro" id="IPR042070">
    <property type="entry name" value="PucR_C-HTH_sf"/>
</dbReference>
<dbReference type="InterPro" id="IPR008599">
    <property type="entry name" value="Diacid_rec"/>
</dbReference>
<evidence type="ECO:0000259" key="2">
    <source>
        <dbReference type="Pfam" id="PF13556"/>
    </source>
</evidence>
<proteinExistence type="predicted"/>
<evidence type="ECO:0000313" key="4">
    <source>
        <dbReference type="Proteomes" id="UP000605427"/>
    </source>
</evidence>
<name>A0ABQ2A884_9BACL</name>
<feature type="domain" description="PucR C-terminal helix-turn-helix" evidence="2">
    <location>
        <begin position="281"/>
        <end position="336"/>
    </location>
</feature>
<evidence type="ECO:0000259" key="1">
    <source>
        <dbReference type="Pfam" id="PF05651"/>
    </source>
</evidence>
<dbReference type="Gene3D" id="1.10.10.2840">
    <property type="entry name" value="PucR C-terminal helix-turn-helix domain"/>
    <property type="match status" value="1"/>
</dbReference>
<dbReference type="Pfam" id="PF13556">
    <property type="entry name" value="HTH_30"/>
    <property type="match status" value="1"/>
</dbReference>